<sequence length="529" mass="58395">MDSKGTTRESLPCIIKLPSDFSVPAITEYVSELKAFLASPLVDLLVSAHPNEVAIKGQLTPTEVHDAQWWKWVGDVDPSGRAGLINALIRSAADRTIQEDQEFHPSIRGLVHQVSRLRLPRALEDVHDGLSGLNGHRNSGMSPKKAHEVERLSNLIDMIYDTSVRDPNRLIVDVGAGQGYLSRKLAEHTSTRVLALDGDEGQTEGATLRGKGLSHAERQRSRNKQDLSDEGDTDPMAPPVTHRTLFITSDSLLHAMDEWIEHLDVDQRTTPRPVLITGLHACGSLTPAVLRCFIDLYTQLNQEASNKRKWTPVALALVGCCYNLMHDSGDFPLSETTARVHPQTGLHLTQNHLQLAAQCPAQWSRSPSEAERASLARRKIVWRAMLARLFHNNLGGSSTNAPPNRLGRLPDRVYVSWEIFVRTACEKMGLTATDTERLLIDNPLDENRSALSSETDTLSFQLEVLHILRALIGPVIESIIIVDRAIFLAERLGSGNGQDGFTVRVLNIFDQLSSGSARNIALVVEPISN</sequence>
<evidence type="ECO:0000313" key="4">
    <source>
        <dbReference type="Proteomes" id="UP000059188"/>
    </source>
</evidence>
<proteinExistence type="predicted"/>
<dbReference type="InterPro" id="IPR025714">
    <property type="entry name" value="Methyltranfer_dom"/>
</dbReference>
<dbReference type="SUPFAM" id="SSF53335">
    <property type="entry name" value="S-adenosyl-L-methionine-dependent methyltransferases"/>
    <property type="match status" value="1"/>
</dbReference>
<name>A0A0B7G0I6_THACB</name>
<gene>
    <name evidence="3" type="ORF">RSOLAG1IB_04940</name>
</gene>
<evidence type="ECO:0000259" key="2">
    <source>
        <dbReference type="Pfam" id="PF13679"/>
    </source>
</evidence>
<feature type="region of interest" description="Disordered" evidence="1">
    <location>
        <begin position="196"/>
        <end position="240"/>
    </location>
</feature>
<dbReference type="AlphaFoldDB" id="A0A0B7G0I6"/>
<keyword evidence="4" id="KW-1185">Reference proteome</keyword>
<reference evidence="3 4" key="1">
    <citation type="submission" date="2014-11" db="EMBL/GenBank/DDBJ databases">
        <authorList>
            <person name="Wibberg Daniel"/>
        </authorList>
    </citation>
    <scope>NUCLEOTIDE SEQUENCE [LARGE SCALE GENOMIC DNA]</scope>
    <source>
        <strain evidence="3">Rhizoctonia solani AG1-IB 7/3/14</strain>
    </source>
</reference>
<protein>
    <submittedName>
        <fullName evidence="3">Protein RRNAD1</fullName>
    </submittedName>
</protein>
<dbReference type="EMBL" id="LN679106">
    <property type="protein sequence ID" value="CEL62584.1"/>
    <property type="molecule type" value="Genomic_DNA"/>
</dbReference>
<organism evidence="3 4">
    <name type="scientific">Thanatephorus cucumeris (strain AG1-IB / isolate 7/3/14)</name>
    <name type="common">Lettuce bottom rot fungus</name>
    <name type="synonym">Rhizoctonia solani</name>
    <dbReference type="NCBI Taxonomy" id="1108050"/>
    <lineage>
        <taxon>Eukaryota</taxon>
        <taxon>Fungi</taxon>
        <taxon>Dikarya</taxon>
        <taxon>Basidiomycota</taxon>
        <taxon>Agaricomycotina</taxon>
        <taxon>Agaricomycetes</taxon>
        <taxon>Cantharellales</taxon>
        <taxon>Ceratobasidiaceae</taxon>
        <taxon>Rhizoctonia</taxon>
        <taxon>Rhizoctonia solani AG-1</taxon>
    </lineage>
</organism>
<evidence type="ECO:0000313" key="3">
    <source>
        <dbReference type="EMBL" id="CEL62584.1"/>
    </source>
</evidence>
<dbReference type="Proteomes" id="UP000059188">
    <property type="component" value="Unassembled WGS sequence"/>
</dbReference>
<dbReference type="Gene3D" id="3.40.50.150">
    <property type="entry name" value="Vaccinia Virus protein VP39"/>
    <property type="match status" value="1"/>
</dbReference>
<dbReference type="Pfam" id="PF13679">
    <property type="entry name" value="Methyltransf_32"/>
    <property type="match status" value="1"/>
</dbReference>
<feature type="domain" description="Methyltransferase" evidence="2">
    <location>
        <begin position="144"/>
        <end position="326"/>
    </location>
</feature>
<dbReference type="PANTHER" id="PTHR12496:SF0">
    <property type="entry name" value="METHYLTRANSFERASE DOMAIN-CONTAINING PROTEIN"/>
    <property type="match status" value="1"/>
</dbReference>
<dbReference type="OrthoDB" id="10258156at2759"/>
<evidence type="ECO:0000256" key="1">
    <source>
        <dbReference type="SAM" id="MobiDB-lite"/>
    </source>
</evidence>
<dbReference type="PANTHER" id="PTHR12496">
    <property type="entry name" value="CGI-41 METHYLTRANSFERASE"/>
    <property type="match status" value="1"/>
</dbReference>
<dbReference type="InterPro" id="IPR052220">
    <property type="entry name" value="METTL25"/>
</dbReference>
<dbReference type="InterPro" id="IPR029063">
    <property type="entry name" value="SAM-dependent_MTases_sf"/>
</dbReference>
<accession>A0A0B7G0I6</accession>
<feature type="compositionally biased region" description="Basic and acidic residues" evidence="1">
    <location>
        <begin position="214"/>
        <end position="227"/>
    </location>
</feature>
<dbReference type="STRING" id="1108050.A0A0B7G0I6"/>